<dbReference type="InterPro" id="IPR001353">
    <property type="entry name" value="Proteasome_sua/b"/>
</dbReference>
<evidence type="ECO:0000256" key="1">
    <source>
        <dbReference type="ARBA" id="ARBA00023242"/>
    </source>
</evidence>
<dbReference type="GO" id="GO:0005839">
    <property type="term" value="C:proteasome core complex"/>
    <property type="evidence" value="ECO:0007669"/>
    <property type="project" value="InterPro"/>
</dbReference>
<dbReference type="InterPro" id="IPR023333">
    <property type="entry name" value="Proteasome_suB-type"/>
</dbReference>
<sequence>MTSRARDSVVDHSAHPTYASLLDLFTTCIMDHFPTNWGRPKRYGRSIWNIPSPCTTSTQTRRICRGCSANTPIVTGTSVLGIRFKDGVMLAADNLGWYGSDHVCTVTKPRFIRMIASYGSLARFKDIRRLHPVGNYTVIGAGGDMSDFQYLQHLLDNLMIEESNEEDGHELGPKEIYEYLSRVMYARRSKINPLWNSMIVGGFKDDQSFLGYVDLLGTTYSASTIATGYGSMIAIPLLRKAVEGRETTLTEEEGKALLVECMKVLFYRDARSLNKFQIATVTSQGVNISESIVAETEWSFADKIRGYGAQTQ</sequence>
<comment type="caution">
    <text evidence="2">The sequence shown here is derived from an EMBL/GenBank/DDBJ whole genome shotgun (WGS) entry which is preliminary data.</text>
</comment>
<dbReference type="PANTHER" id="PTHR32194">
    <property type="entry name" value="METALLOPROTEASE TLDD"/>
    <property type="match status" value="1"/>
</dbReference>
<organism evidence="2 3">
    <name type="scientific">Thanatephorus cucumeris (strain AG1-IA)</name>
    <name type="common">Rice sheath blight fungus</name>
    <name type="synonym">Rhizoctonia solani</name>
    <dbReference type="NCBI Taxonomy" id="983506"/>
    <lineage>
        <taxon>Eukaryota</taxon>
        <taxon>Fungi</taxon>
        <taxon>Dikarya</taxon>
        <taxon>Basidiomycota</taxon>
        <taxon>Agaricomycotina</taxon>
        <taxon>Agaricomycetes</taxon>
        <taxon>Cantharellales</taxon>
        <taxon>Ceratobasidiaceae</taxon>
        <taxon>Rhizoctonia</taxon>
        <taxon>Rhizoctonia solani AG-1</taxon>
    </lineage>
</organism>
<dbReference type="InterPro" id="IPR029055">
    <property type="entry name" value="Ntn_hydrolases_N"/>
</dbReference>
<protein>
    <submittedName>
        <fullName evidence="2">Proteasome beta 4 subunit</fullName>
    </submittedName>
</protein>
<dbReference type="PANTHER" id="PTHR32194:SF6">
    <property type="entry name" value="PROTEASOME SUBUNIT BETA"/>
    <property type="match status" value="1"/>
</dbReference>
<evidence type="ECO:0000313" key="2">
    <source>
        <dbReference type="EMBL" id="ELU40578.1"/>
    </source>
</evidence>
<accession>L8WUY2</accession>
<keyword evidence="3" id="KW-1185">Reference proteome</keyword>
<dbReference type="SUPFAM" id="SSF56235">
    <property type="entry name" value="N-terminal nucleophile aminohydrolases (Ntn hydrolases)"/>
    <property type="match status" value="1"/>
</dbReference>
<dbReference type="PROSITE" id="PS51476">
    <property type="entry name" value="PROTEASOME_BETA_2"/>
    <property type="match status" value="1"/>
</dbReference>
<dbReference type="HOGENOM" id="CLU_072435_0_1_1"/>
<dbReference type="GO" id="GO:0051603">
    <property type="term" value="P:proteolysis involved in protein catabolic process"/>
    <property type="evidence" value="ECO:0007669"/>
    <property type="project" value="InterPro"/>
</dbReference>
<dbReference type="EMBL" id="AFRT01001386">
    <property type="protein sequence ID" value="ELU40578.1"/>
    <property type="molecule type" value="Genomic_DNA"/>
</dbReference>
<dbReference type="CDD" id="cd03760">
    <property type="entry name" value="proteasome_beta_type_4"/>
    <property type="match status" value="1"/>
</dbReference>
<dbReference type="AlphaFoldDB" id="L8WUY2"/>
<dbReference type="STRING" id="983506.L8WUY2"/>
<dbReference type="OrthoDB" id="10248542at2759"/>
<dbReference type="Proteomes" id="UP000011668">
    <property type="component" value="Unassembled WGS sequence"/>
</dbReference>
<evidence type="ECO:0000313" key="3">
    <source>
        <dbReference type="Proteomes" id="UP000011668"/>
    </source>
</evidence>
<dbReference type="Pfam" id="PF00227">
    <property type="entry name" value="Proteasome"/>
    <property type="match status" value="1"/>
</dbReference>
<reference evidence="2 3" key="1">
    <citation type="journal article" date="2013" name="Nat. Commun.">
        <title>The evolution and pathogenic mechanisms of the rice sheath blight pathogen.</title>
        <authorList>
            <person name="Zheng A."/>
            <person name="Lin R."/>
            <person name="Xu L."/>
            <person name="Qin P."/>
            <person name="Tang C."/>
            <person name="Ai P."/>
            <person name="Zhang D."/>
            <person name="Liu Y."/>
            <person name="Sun Z."/>
            <person name="Feng H."/>
            <person name="Wang Y."/>
            <person name="Chen Y."/>
            <person name="Liang X."/>
            <person name="Fu R."/>
            <person name="Li Q."/>
            <person name="Zhang J."/>
            <person name="Yu X."/>
            <person name="Xie Z."/>
            <person name="Ding L."/>
            <person name="Guan P."/>
            <person name="Tang J."/>
            <person name="Liang Y."/>
            <person name="Wang S."/>
            <person name="Deng Q."/>
            <person name="Li S."/>
            <person name="Zhu J."/>
            <person name="Wang L."/>
            <person name="Liu H."/>
            <person name="Li P."/>
        </authorList>
    </citation>
    <scope>NUCLEOTIDE SEQUENCE [LARGE SCALE GENOMIC DNA]</scope>
    <source>
        <strain evidence="3">AG-1 IA</strain>
    </source>
</reference>
<dbReference type="OMA" id="INEQIVM"/>
<name>L8WUY2_THACA</name>
<proteinExistence type="predicted"/>
<dbReference type="Gene3D" id="3.60.20.10">
    <property type="entry name" value="Glutamine Phosphoribosylpyrophosphate, subunit 1, domain 1"/>
    <property type="match status" value="1"/>
</dbReference>
<dbReference type="GO" id="GO:0005737">
    <property type="term" value="C:cytoplasm"/>
    <property type="evidence" value="ECO:0007669"/>
    <property type="project" value="TreeGrafter"/>
</dbReference>
<gene>
    <name evidence="2" type="ORF">AG1IA_05393</name>
</gene>
<dbReference type="InterPro" id="IPR016295">
    <property type="entry name" value="Proteasome_beta4"/>
</dbReference>
<keyword evidence="2" id="KW-0647">Proteasome</keyword>
<keyword evidence="1" id="KW-0539">Nucleus</keyword>